<keyword evidence="2" id="KW-1185">Reference proteome</keyword>
<dbReference type="Proteomes" id="UP000789702">
    <property type="component" value="Unassembled WGS sequence"/>
</dbReference>
<accession>A0ACA9N0H6</accession>
<evidence type="ECO:0000313" key="1">
    <source>
        <dbReference type="EMBL" id="CAG8620220.1"/>
    </source>
</evidence>
<name>A0ACA9N0H6_9GLOM</name>
<reference evidence="1" key="1">
    <citation type="submission" date="2021-06" db="EMBL/GenBank/DDBJ databases">
        <authorList>
            <person name="Kallberg Y."/>
            <person name="Tangrot J."/>
            <person name="Rosling A."/>
        </authorList>
    </citation>
    <scope>NUCLEOTIDE SEQUENCE</scope>
    <source>
        <strain evidence="1">IL203A</strain>
    </source>
</reference>
<evidence type="ECO:0000313" key="2">
    <source>
        <dbReference type="Proteomes" id="UP000789702"/>
    </source>
</evidence>
<dbReference type="EMBL" id="CAJVPU010012059">
    <property type="protein sequence ID" value="CAG8620220.1"/>
    <property type="molecule type" value="Genomic_DNA"/>
</dbReference>
<proteinExistence type="predicted"/>
<organism evidence="1 2">
    <name type="scientific">Dentiscutata heterogama</name>
    <dbReference type="NCBI Taxonomy" id="1316150"/>
    <lineage>
        <taxon>Eukaryota</taxon>
        <taxon>Fungi</taxon>
        <taxon>Fungi incertae sedis</taxon>
        <taxon>Mucoromycota</taxon>
        <taxon>Glomeromycotina</taxon>
        <taxon>Glomeromycetes</taxon>
        <taxon>Diversisporales</taxon>
        <taxon>Gigasporaceae</taxon>
        <taxon>Dentiscutata</taxon>
    </lineage>
</organism>
<comment type="caution">
    <text evidence="1">The sequence shown here is derived from an EMBL/GenBank/DDBJ whole genome shotgun (WGS) entry which is preliminary data.</text>
</comment>
<feature type="non-terminal residue" evidence="1">
    <location>
        <position position="1"/>
    </location>
</feature>
<protein>
    <submittedName>
        <fullName evidence="1">1165_t:CDS:1</fullName>
    </submittedName>
</protein>
<sequence>RRASSLLFSCVHMITAEYLPLRASIIRPLITCTSSSLSSIPTTQQ</sequence>
<gene>
    <name evidence="1" type="ORF">DHETER_LOCUS7986</name>
</gene>